<dbReference type="InterPro" id="IPR001091">
    <property type="entry name" value="RM_Methyltransferase"/>
</dbReference>
<keyword evidence="3" id="KW-0808">Transferase</keyword>
<organism evidence="5">
    <name type="scientific">marine sediment metagenome</name>
    <dbReference type="NCBI Taxonomy" id="412755"/>
    <lineage>
        <taxon>unclassified sequences</taxon>
        <taxon>metagenomes</taxon>
        <taxon>ecological metagenomes</taxon>
    </lineage>
</organism>
<comment type="similarity">
    <text evidence="1">Belongs to the N(4)/N(6)-methyltransferase family.</text>
</comment>
<dbReference type="PANTHER" id="PTHR13370:SF3">
    <property type="entry name" value="TRNA (GUANINE(10)-N2)-METHYLTRANSFERASE HOMOLOG"/>
    <property type="match status" value="1"/>
</dbReference>
<feature type="domain" description="DNA methylase N-4/N-6" evidence="4">
    <location>
        <begin position="16"/>
        <end position="239"/>
    </location>
</feature>
<dbReference type="InterPro" id="IPR002941">
    <property type="entry name" value="DNA_methylase_N4/N6"/>
</dbReference>
<sequence length="253" mass="29789">YHGDCLKVMPLFDNKVDMVLTDPPYGITACKWDTIIPLEPMWVQLKRIIKDNGVVVLFGSEPFSSYLRMSNIKNFKYDWIWEKSKGCNFFHAKNMPIKFHEIISIFSFAKIKHKVQLEENRMNYNPQGLIKVDKNWSRPRKYTSEHRLKRESNKLKRVIEFENYPKSIIKIGNSNNQERGQHESQKPVALMEYLIKTYTNENETVLDFAIGSGTTAIACEKLNRRWIGIELSKDYCDTVIKRIKDITKINKLF</sequence>
<evidence type="ECO:0000259" key="4">
    <source>
        <dbReference type="Pfam" id="PF01555"/>
    </source>
</evidence>
<gene>
    <name evidence="5" type="ORF">LCGC14_2159740</name>
</gene>
<dbReference type="PRINTS" id="PR00508">
    <property type="entry name" value="S21N4MTFRASE"/>
</dbReference>
<dbReference type="Pfam" id="PF01555">
    <property type="entry name" value="N6_N4_Mtase"/>
    <property type="match status" value="1"/>
</dbReference>
<proteinExistence type="inferred from homology"/>
<dbReference type="GO" id="GO:0005737">
    <property type="term" value="C:cytoplasm"/>
    <property type="evidence" value="ECO:0007669"/>
    <property type="project" value="TreeGrafter"/>
</dbReference>
<evidence type="ECO:0000313" key="5">
    <source>
        <dbReference type="EMBL" id="KKL64964.1"/>
    </source>
</evidence>
<dbReference type="GO" id="GO:0008170">
    <property type="term" value="F:N-methyltransferase activity"/>
    <property type="evidence" value="ECO:0007669"/>
    <property type="project" value="InterPro"/>
</dbReference>
<evidence type="ECO:0000256" key="1">
    <source>
        <dbReference type="ARBA" id="ARBA00006594"/>
    </source>
</evidence>
<protein>
    <recommendedName>
        <fullName evidence="4">DNA methylase N-4/N-6 domain-containing protein</fullName>
    </recommendedName>
</protein>
<dbReference type="SUPFAM" id="SSF53335">
    <property type="entry name" value="S-adenosyl-L-methionine-dependent methyltransferases"/>
    <property type="match status" value="1"/>
</dbReference>
<evidence type="ECO:0000256" key="2">
    <source>
        <dbReference type="ARBA" id="ARBA00022603"/>
    </source>
</evidence>
<dbReference type="InterPro" id="IPR029063">
    <property type="entry name" value="SAM-dependent_MTases_sf"/>
</dbReference>
<name>A0A0F9DTA9_9ZZZZ</name>
<feature type="non-terminal residue" evidence="5">
    <location>
        <position position="1"/>
    </location>
</feature>
<comment type="caution">
    <text evidence="5">The sequence shown here is derived from an EMBL/GenBank/DDBJ whole genome shotgun (WGS) entry which is preliminary data.</text>
</comment>
<dbReference type="InterPro" id="IPR002052">
    <property type="entry name" value="DNA_methylase_N6_adenine_CS"/>
</dbReference>
<dbReference type="PANTHER" id="PTHR13370">
    <property type="entry name" value="RNA METHYLASE-RELATED"/>
    <property type="match status" value="1"/>
</dbReference>
<reference evidence="5" key="1">
    <citation type="journal article" date="2015" name="Nature">
        <title>Complex archaea that bridge the gap between prokaryotes and eukaryotes.</title>
        <authorList>
            <person name="Spang A."/>
            <person name="Saw J.H."/>
            <person name="Jorgensen S.L."/>
            <person name="Zaremba-Niedzwiedzka K."/>
            <person name="Martijn J."/>
            <person name="Lind A.E."/>
            <person name="van Eijk R."/>
            <person name="Schleper C."/>
            <person name="Guy L."/>
            <person name="Ettema T.J."/>
        </authorList>
    </citation>
    <scope>NUCLEOTIDE SEQUENCE</scope>
</reference>
<evidence type="ECO:0000256" key="3">
    <source>
        <dbReference type="ARBA" id="ARBA00022679"/>
    </source>
</evidence>
<dbReference type="GO" id="GO:0032259">
    <property type="term" value="P:methylation"/>
    <property type="evidence" value="ECO:0007669"/>
    <property type="project" value="UniProtKB-KW"/>
</dbReference>
<dbReference type="Gene3D" id="3.40.50.150">
    <property type="entry name" value="Vaccinia Virus protein VP39"/>
    <property type="match status" value="1"/>
</dbReference>
<accession>A0A0F9DTA9</accession>
<dbReference type="GO" id="GO:0003677">
    <property type="term" value="F:DNA binding"/>
    <property type="evidence" value="ECO:0007669"/>
    <property type="project" value="InterPro"/>
</dbReference>
<dbReference type="PROSITE" id="PS00092">
    <property type="entry name" value="N6_MTASE"/>
    <property type="match status" value="1"/>
</dbReference>
<dbReference type="AlphaFoldDB" id="A0A0F9DTA9"/>
<dbReference type="EMBL" id="LAZR01027683">
    <property type="protein sequence ID" value="KKL64964.1"/>
    <property type="molecule type" value="Genomic_DNA"/>
</dbReference>
<keyword evidence="2" id="KW-0489">Methyltransferase</keyword>